<dbReference type="PANTHER" id="PTHR30046:SF0">
    <property type="entry name" value="FLAGELLAR M-RING PROTEIN"/>
    <property type="match status" value="1"/>
</dbReference>
<feature type="transmembrane region" description="Helical" evidence="12">
    <location>
        <begin position="399"/>
        <end position="418"/>
    </location>
</feature>
<dbReference type="RefSeq" id="WP_138592753.1">
    <property type="nucleotide sequence ID" value="NZ_PNBX01000073.1"/>
</dbReference>
<evidence type="ECO:0000259" key="13">
    <source>
        <dbReference type="Pfam" id="PF01514"/>
    </source>
</evidence>
<dbReference type="GO" id="GO:0071973">
    <property type="term" value="P:bacterial-type flagellum-dependent cell motility"/>
    <property type="evidence" value="ECO:0007669"/>
    <property type="project" value="InterPro"/>
</dbReference>
<comment type="function">
    <text evidence="1">The M ring may be actively involved in energy transduction.</text>
</comment>
<evidence type="ECO:0000256" key="1">
    <source>
        <dbReference type="ARBA" id="ARBA00003820"/>
    </source>
</evidence>
<dbReference type="PRINTS" id="PR01009">
    <property type="entry name" value="FLGMRINGFLIF"/>
</dbReference>
<evidence type="ECO:0000256" key="6">
    <source>
        <dbReference type="ARBA" id="ARBA00022475"/>
    </source>
</evidence>
<evidence type="ECO:0000256" key="10">
    <source>
        <dbReference type="ARBA" id="ARBA00023143"/>
    </source>
</evidence>
<evidence type="ECO:0000313" key="16">
    <source>
        <dbReference type="Proteomes" id="UP000307217"/>
    </source>
</evidence>
<accession>A0A5S3V5R9</accession>
<evidence type="ECO:0000256" key="9">
    <source>
        <dbReference type="ARBA" id="ARBA00023136"/>
    </source>
</evidence>
<keyword evidence="10" id="KW-0975">Bacterial flagellum</keyword>
<evidence type="ECO:0000313" key="15">
    <source>
        <dbReference type="EMBL" id="TMO66628.1"/>
    </source>
</evidence>
<evidence type="ECO:0000256" key="11">
    <source>
        <dbReference type="ARBA" id="ARBA00025936"/>
    </source>
</evidence>
<sequence length="450" mass="48857">MTDLIRSLTTKQRTSLLGITLILAVLTISAIVWVIKTNYHSIPGMSGAASSALIEKFEQNGLDYKYTADGQLLINKEQLGKSQLLLEQTKTGNYTSHGLELFDNTDYGMTEHTQKVTLQRALQGELERTLSSISYIQYARVHLTLTDRKLFSSENVPAKASVTLFTNSGVEVSSTNVVGVQSLVAAAVEGLPAKNVTVFSGDGQQLSTRFEDEDKIGSKSDNKETVLTKKIEKLLGLYLEHEQFAVSVNIELNRSKVDSVKRSVLVSADGEGALLKKRVTNITGSDSETEKNRSEELEYTHGSQTEQITRLAGDIKVLSVAVAIVADLSESDLAKFKVLIASAAGINSVRGDSLSVEYFKPLEMESVSAELVQPTSLPIKNSKTAGDASIGKSTVSSFMIWWVIFGGVGAALILVLALKVQKGKLSKEEREEVLIEMSDWLSKGANKNAS</sequence>
<keyword evidence="8 12" id="KW-1133">Transmembrane helix</keyword>
<reference evidence="16" key="2">
    <citation type="submission" date="2019-06" db="EMBL/GenBank/DDBJ databases">
        <title>Co-occurence of chitin degradation, pigmentation and bioactivity in marine Pseudoalteromonas.</title>
        <authorList>
            <person name="Sonnenschein E.C."/>
            <person name="Bech P.K."/>
        </authorList>
    </citation>
    <scope>NUCLEOTIDE SEQUENCE [LARGE SCALE GENOMIC DNA]</scope>
    <source>
        <strain evidence="16">S3790</strain>
    </source>
</reference>
<dbReference type="GO" id="GO:0009431">
    <property type="term" value="C:bacterial-type flagellum basal body, MS ring"/>
    <property type="evidence" value="ECO:0007669"/>
    <property type="project" value="InterPro"/>
</dbReference>
<feature type="transmembrane region" description="Helical" evidence="12">
    <location>
        <begin position="16"/>
        <end position="35"/>
    </location>
</feature>
<comment type="subcellular location">
    <subcellularLocation>
        <location evidence="2">Bacterial flagellum basal body</location>
    </subcellularLocation>
    <subcellularLocation>
        <location evidence="3">Cell membrane</location>
        <topology evidence="3">Multi-pass membrane protein</topology>
    </subcellularLocation>
</comment>
<dbReference type="GO" id="GO:0005886">
    <property type="term" value="C:plasma membrane"/>
    <property type="evidence" value="ECO:0007669"/>
    <property type="project" value="UniProtKB-SubCell"/>
</dbReference>
<gene>
    <name evidence="15" type="ORF">CWC19_15805</name>
</gene>
<dbReference type="EMBL" id="PNBX01000073">
    <property type="protein sequence ID" value="TMO66628.1"/>
    <property type="molecule type" value="Genomic_DNA"/>
</dbReference>
<dbReference type="InterPro" id="IPR013556">
    <property type="entry name" value="Flag_M-ring_C"/>
</dbReference>
<feature type="domain" description="Flagellar M-ring N-terminal" evidence="13">
    <location>
        <begin position="44"/>
        <end position="207"/>
    </location>
</feature>
<evidence type="ECO:0000256" key="7">
    <source>
        <dbReference type="ARBA" id="ARBA00022692"/>
    </source>
</evidence>
<dbReference type="Gene3D" id="3.30.300.30">
    <property type="match status" value="1"/>
</dbReference>
<name>A0A5S3V5R9_9GAMM</name>
<keyword evidence="7 12" id="KW-0812">Transmembrane</keyword>
<dbReference type="Pfam" id="PF08345">
    <property type="entry name" value="YscJ_FliF_C"/>
    <property type="match status" value="1"/>
</dbReference>
<evidence type="ECO:0000259" key="14">
    <source>
        <dbReference type="Pfam" id="PF08345"/>
    </source>
</evidence>
<dbReference type="Proteomes" id="UP000307217">
    <property type="component" value="Unassembled WGS sequence"/>
</dbReference>
<dbReference type="AlphaFoldDB" id="A0A5S3V5R9"/>
<evidence type="ECO:0000256" key="12">
    <source>
        <dbReference type="SAM" id="Phobius"/>
    </source>
</evidence>
<evidence type="ECO:0000256" key="8">
    <source>
        <dbReference type="ARBA" id="ARBA00022989"/>
    </source>
</evidence>
<feature type="domain" description="Flagellar M-ring C-terminal" evidence="14">
    <location>
        <begin position="283"/>
        <end position="357"/>
    </location>
</feature>
<dbReference type="InterPro" id="IPR000067">
    <property type="entry name" value="FlgMring_FliF"/>
</dbReference>
<dbReference type="OrthoDB" id="8554211at2"/>
<dbReference type="InterPro" id="IPR006182">
    <property type="entry name" value="FliF_N_dom"/>
</dbReference>
<dbReference type="InterPro" id="IPR045851">
    <property type="entry name" value="AMP-bd_C_sf"/>
</dbReference>
<evidence type="ECO:0000256" key="2">
    <source>
        <dbReference type="ARBA" id="ARBA00004117"/>
    </source>
</evidence>
<keyword evidence="9 12" id="KW-0472">Membrane</keyword>
<evidence type="ECO:0000256" key="4">
    <source>
        <dbReference type="ARBA" id="ARBA00007971"/>
    </source>
</evidence>
<organism evidence="15 16">
    <name type="scientific">Pseudoalteromonas aurantia</name>
    <dbReference type="NCBI Taxonomy" id="43654"/>
    <lineage>
        <taxon>Bacteria</taxon>
        <taxon>Pseudomonadati</taxon>
        <taxon>Pseudomonadota</taxon>
        <taxon>Gammaproteobacteria</taxon>
        <taxon>Alteromonadales</taxon>
        <taxon>Pseudoalteromonadaceae</taxon>
        <taxon>Pseudoalteromonas</taxon>
    </lineage>
</organism>
<comment type="subunit">
    <text evidence="11">The basal body constitutes a major portion of the flagellar organelle and consists of four rings (L,P,S, and M) mounted on a central rod. The M ring is integral to the inner membrane of the cell and may be connected to the flagellar rod via the S ring. The S (supramembrane ring) lies just distal to the M ring. The L and P rings lie in the outer membrane and the periplasmic space, respectively.</text>
</comment>
<comment type="similarity">
    <text evidence="4">Belongs to the FliF family.</text>
</comment>
<reference evidence="15 16" key="1">
    <citation type="submission" date="2018-01" db="EMBL/GenBank/DDBJ databases">
        <authorList>
            <person name="Paulsen S."/>
            <person name="Gram L.K."/>
        </authorList>
    </citation>
    <scope>NUCLEOTIDE SEQUENCE [LARGE SCALE GENOMIC DNA]</scope>
    <source>
        <strain evidence="15 16">S3790</strain>
    </source>
</reference>
<dbReference type="Pfam" id="PF01514">
    <property type="entry name" value="YscJ_FliF"/>
    <property type="match status" value="1"/>
</dbReference>
<dbReference type="InterPro" id="IPR043427">
    <property type="entry name" value="YscJ/FliF"/>
</dbReference>
<protein>
    <recommendedName>
        <fullName evidence="5">Flagellar M-ring protein</fullName>
    </recommendedName>
</protein>
<dbReference type="PANTHER" id="PTHR30046">
    <property type="entry name" value="FLAGELLAR M-RING PROTEIN"/>
    <property type="match status" value="1"/>
</dbReference>
<evidence type="ECO:0000256" key="3">
    <source>
        <dbReference type="ARBA" id="ARBA00004651"/>
    </source>
</evidence>
<evidence type="ECO:0000256" key="5">
    <source>
        <dbReference type="ARBA" id="ARBA00017949"/>
    </source>
</evidence>
<proteinExistence type="inferred from homology"/>
<keyword evidence="6" id="KW-1003">Cell membrane</keyword>
<dbReference type="GO" id="GO:0003774">
    <property type="term" value="F:cytoskeletal motor activity"/>
    <property type="evidence" value="ECO:0007669"/>
    <property type="project" value="InterPro"/>
</dbReference>
<comment type="caution">
    <text evidence="15">The sequence shown here is derived from an EMBL/GenBank/DDBJ whole genome shotgun (WGS) entry which is preliminary data.</text>
</comment>